<feature type="compositionally biased region" description="Basic residues" evidence="1">
    <location>
        <begin position="1"/>
        <end position="13"/>
    </location>
</feature>
<sequence length="588" mass="65571">MGILKSKKMKLKEKHPYNKDIKNGTLKKEASKKETNLPGNLNNTANTIQGQGHTQLFSHQMESSHGNEAMLTRMHQVPAVDAPQNKAVNISQDADPVKYIPYLASDVRVTQQHTSPTKPKDNKTSSPKRIDALLLQFQQQQNRQVMFGPIQHKEYRHFLPSQQNPAAKETTEVSLQTASASVQDASPQVKFSFGSKEQQDTIFQFLASKRQAPVRRICKTETDFVFSNVNKSNTDLTWLATEKAHNIAEQITTTKLGVAEVHATMPAEPPGNSRQMSSQPKTQVSNKENALNSVTNVTVDHQYCFSAKSKSSCTDTAKIRQTQKLAKKIKAQSGAYRKRSQQTAGQTVKTVQETSQQQGCTAMEENTTKKHNKPHQILQPNKADNDTNENTGIHQVKVNAPALQVPVVEEIPTVVPNNPVTHNPTAGPDTSTRVQHEPKGPTAVKSKKKHKLKEVYQNQPKNTGSVTAKEEINGNMEEEINGKNNQVEKEKHEPAITSVVAPDLVCAEGRWHPFTVNPSCSHKVHCRHNPGMGLPQNVQKWFYECPNYLCEPAWIITARLAACIALRLTEEEGERFSSMTEDIQNTLR</sequence>
<feature type="compositionally biased region" description="Low complexity" evidence="1">
    <location>
        <begin position="414"/>
        <end position="425"/>
    </location>
</feature>
<gene>
    <name evidence="3" type="primary">LOC115017589</name>
</gene>
<dbReference type="InterPro" id="IPR031400">
    <property type="entry name" value="GGN"/>
</dbReference>
<evidence type="ECO:0000313" key="3">
    <source>
        <dbReference type="RefSeq" id="XP_029302043.1"/>
    </source>
</evidence>
<organism evidence="2 3">
    <name type="scientific">Cottoperca gobio</name>
    <name type="common">Frogmouth</name>
    <name type="synonym">Aphritis gobio</name>
    <dbReference type="NCBI Taxonomy" id="56716"/>
    <lineage>
        <taxon>Eukaryota</taxon>
        <taxon>Metazoa</taxon>
        <taxon>Chordata</taxon>
        <taxon>Craniata</taxon>
        <taxon>Vertebrata</taxon>
        <taxon>Euteleostomi</taxon>
        <taxon>Actinopterygii</taxon>
        <taxon>Neopterygii</taxon>
        <taxon>Teleostei</taxon>
        <taxon>Neoteleostei</taxon>
        <taxon>Acanthomorphata</taxon>
        <taxon>Eupercaria</taxon>
        <taxon>Perciformes</taxon>
        <taxon>Notothenioidei</taxon>
        <taxon>Bovichtidae</taxon>
        <taxon>Cottoperca</taxon>
    </lineage>
</organism>
<feature type="compositionally biased region" description="Basic residues" evidence="1">
    <location>
        <begin position="328"/>
        <end position="340"/>
    </location>
</feature>
<feature type="compositionally biased region" description="Basic and acidic residues" evidence="1">
    <location>
        <begin position="14"/>
        <end position="35"/>
    </location>
</feature>
<accession>A0A6J2QTX8</accession>
<dbReference type="GeneID" id="115017589"/>
<proteinExistence type="predicted"/>
<reference evidence="3" key="1">
    <citation type="submission" date="2025-08" db="UniProtKB">
        <authorList>
            <consortium name="RefSeq"/>
        </authorList>
    </citation>
    <scope>IDENTIFICATION</scope>
</reference>
<protein>
    <submittedName>
        <fullName evidence="3">Uncharacterized protein LOC115017589 isoform X1</fullName>
    </submittedName>
</protein>
<name>A0A6J2QTX8_COTGO</name>
<dbReference type="Pfam" id="PF15685">
    <property type="entry name" value="GGN"/>
    <property type="match status" value="1"/>
</dbReference>
<feature type="compositionally biased region" description="Polar residues" evidence="1">
    <location>
        <begin position="37"/>
        <end position="47"/>
    </location>
</feature>
<feature type="region of interest" description="Disordered" evidence="1">
    <location>
        <begin position="414"/>
        <end position="454"/>
    </location>
</feature>
<dbReference type="GO" id="GO:0006302">
    <property type="term" value="P:double-strand break repair"/>
    <property type="evidence" value="ECO:0007669"/>
    <property type="project" value="InterPro"/>
</dbReference>
<dbReference type="OrthoDB" id="8958478at2759"/>
<dbReference type="AlphaFoldDB" id="A0A6J2QTX8"/>
<evidence type="ECO:0000313" key="2">
    <source>
        <dbReference type="Proteomes" id="UP000504630"/>
    </source>
</evidence>
<dbReference type="KEGG" id="cgob:115017589"/>
<dbReference type="Proteomes" id="UP000504630">
    <property type="component" value="Chromosome 13"/>
</dbReference>
<evidence type="ECO:0000256" key="1">
    <source>
        <dbReference type="SAM" id="MobiDB-lite"/>
    </source>
</evidence>
<feature type="region of interest" description="Disordered" evidence="1">
    <location>
        <begin position="1"/>
        <end position="47"/>
    </location>
</feature>
<dbReference type="RefSeq" id="XP_029302043.1">
    <property type="nucleotide sequence ID" value="XM_029446183.1"/>
</dbReference>
<keyword evidence="2" id="KW-1185">Reference proteome</keyword>
<dbReference type="GO" id="GO:0007276">
    <property type="term" value="P:gamete generation"/>
    <property type="evidence" value="ECO:0007669"/>
    <property type="project" value="InterPro"/>
</dbReference>
<feature type="region of interest" description="Disordered" evidence="1">
    <location>
        <begin position="328"/>
        <end position="386"/>
    </location>
</feature>
<dbReference type="InParanoid" id="A0A6J2QTX8"/>
<feature type="compositionally biased region" description="Polar residues" evidence="1">
    <location>
        <begin position="341"/>
        <end position="360"/>
    </location>
</feature>